<evidence type="ECO:0000313" key="1">
    <source>
        <dbReference type="Proteomes" id="UP000887579"/>
    </source>
</evidence>
<sequence length="399" mass="44988">MAPEFPYLRESGKYTPYIKDLEGYYDFVAPQFYNQGGDGVWVDGGTGWLSQADNTKKEDFLFFLTESIITGTRGYIKVPHNKFIIGLPSNIDAANSGYVSDSSIIKKVFDRLTIANLPIRGLMTWSVNWDSGKSKSGNKYNWEFASRYGDLNNDNSNGTEKPEKPRGLKVLNINERSITIGWDLPITIGEIKKYRISRNGLTVINIPATQSSWEDKGLISNTEYTYQITAIDANGNESFPSNTIKATTLSENESSEPPLPPTNLRLMGISDSYVNLMWGKLSGNNPLTTYVIYRDGIEVTKLKADKESYIDKNVIPNTIYRYFIAAIDTEGLWSVPSNVLSVHTKEPTNDSNPEWKINTHYITNTKVDYQNKTYRCLQAHTSNTGWTPIDTLNVLWIIS</sequence>
<name>A0AC34F5H2_9BILA</name>
<proteinExistence type="predicted"/>
<dbReference type="Proteomes" id="UP000887579">
    <property type="component" value="Unplaced"/>
</dbReference>
<organism evidence="1 2">
    <name type="scientific">Panagrolaimus sp. ES5</name>
    <dbReference type="NCBI Taxonomy" id="591445"/>
    <lineage>
        <taxon>Eukaryota</taxon>
        <taxon>Metazoa</taxon>
        <taxon>Ecdysozoa</taxon>
        <taxon>Nematoda</taxon>
        <taxon>Chromadorea</taxon>
        <taxon>Rhabditida</taxon>
        <taxon>Tylenchina</taxon>
        <taxon>Panagrolaimomorpha</taxon>
        <taxon>Panagrolaimoidea</taxon>
        <taxon>Panagrolaimidae</taxon>
        <taxon>Panagrolaimus</taxon>
    </lineage>
</organism>
<reference evidence="2" key="1">
    <citation type="submission" date="2022-11" db="UniProtKB">
        <authorList>
            <consortium name="WormBaseParasite"/>
        </authorList>
    </citation>
    <scope>IDENTIFICATION</scope>
</reference>
<protein>
    <submittedName>
        <fullName evidence="2">Chitinase</fullName>
    </submittedName>
</protein>
<accession>A0AC34F5H2</accession>
<evidence type="ECO:0000313" key="2">
    <source>
        <dbReference type="WBParaSite" id="ES5_v2.g12234.t1"/>
    </source>
</evidence>
<dbReference type="WBParaSite" id="ES5_v2.g12234.t1">
    <property type="protein sequence ID" value="ES5_v2.g12234.t1"/>
    <property type="gene ID" value="ES5_v2.g12234"/>
</dbReference>